<reference evidence="1 2" key="1">
    <citation type="journal article" date="2023" name="Microorganisms">
        <title>Thiorhodovibrio frisius and Trv. litoralis spp. nov., Two Novel Members from a Clade of Fastidious Purple Sulfur Bacteria That Exhibit Unique Red-Shifted Light-Harvesting Capabilities.</title>
        <authorList>
            <person name="Methner A."/>
            <person name="Kuzyk S.B."/>
            <person name="Petersen J."/>
            <person name="Bauer S."/>
            <person name="Brinkmann H."/>
            <person name="Sichau K."/>
            <person name="Wanner G."/>
            <person name="Wolf J."/>
            <person name="Neumann-Schaal M."/>
            <person name="Henke P."/>
            <person name="Tank M."/>
            <person name="Sproer C."/>
            <person name="Bunk B."/>
            <person name="Overmann J."/>
        </authorList>
    </citation>
    <scope>NUCLEOTIDE SEQUENCE [LARGE SCALE GENOMIC DNA]</scope>
    <source>
        <strain evidence="1 2">DSM 6702</strain>
    </source>
</reference>
<dbReference type="EMBL" id="CP121472">
    <property type="protein sequence ID" value="WPL18687.1"/>
    <property type="molecule type" value="Genomic_DNA"/>
</dbReference>
<evidence type="ECO:0000313" key="2">
    <source>
        <dbReference type="Proteomes" id="UP001432180"/>
    </source>
</evidence>
<name>A0ABZ0SF00_9GAMM</name>
<evidence type="ECO:0000313" key="1">
    <source>
        <dbReference type="EMBL" id="WPL18687.1"/>
    </source>
</evidence>
<protein>
    <submittedName>
        <fullName evidence="1">Uncharacterized protein</fullName>
    </submittedName>
</protein>
<accession>A0ABZ0SF00</accession>
<keyword evidence="2" id="KW-1185">Reference proteome</keyword>
<gene>
    <name evidence="1" type="ORF">Thiowin_03774</name>
</gene>
<sequence>MLAVVGTSSIGGKTRDDECRRMTLSQHIHTDSHSELFQ</sequence>
<dbReference type="Proteomes" id="UP001432180">
    <property type="component" value="Chromosome"/>
</dbReference>
<proteinExistence type="predicted"/>
<organism evidence="1 2">
    <name type="scientific">Thiorhodovibrio winogradskyi</name>
    <dbReference type="NCBI Taxonomy" id="77007"/>
    <lineage>
        <taxon>Bacteria</taxon>
        <taxon>Pseudomonadati</taxon>
        <taxon>Pseudomonadota</taxon>
        <taxon>Gammaproteobacteria</taxon>
        <taxon>Chromatiales</taxon>
        <taxon>Chromatiaceae</taxon>
        <taxon>Thiorhodovibrio</taxon>
    </lineage>
</organism>